<evidence type="ECO:0000256" key="1">
    <source>
        <dbReference type="SAM" id="MobiDB-lite"/>
    </source>
</evidence>
<feature type="region of interest" description="Disordered" evidence="1">
    <location>
        <begin position="216"/>
        <end position="341"/>
    </location>
</feature>
<dbReference type="EMBL" id="MU167312">
    <property type="protein sequence ID" value="KAG0143693.1"/>
    <property type="molecule type" value="Genomic_DNA"/>
</dbReference>
<evidence type="ECO:0000313" key="2">
    <source>
        <dbReference type="EMBL" id="KAG0143693.1"/>
    </source>
</evidence>
<protein>
    <submittedName>
        <fullName evidence="2">Uncharacterized protein</fullName>
    </submittedName>
</protein>
<sequence>MFRHIFCHKDLYAWFHRLPIDYDSELEFELPDSDFDDDNDRNDRRRSGHNNNHHNEQILEAGPPGSDFIINSLPLPPPPRPTPYRRKRNLICPQCRTSVHSKPFQLYAIKEATDHLRKFESNNHKNKLESIEALSSSPKHRLIKGKYDPENHRDEKDSSWGNLFNDDERSFNQSSRRNNNVVRDFEDGVRRCIRCAWEISADGICEGCGEIYSDVEDSISGQSDSSDNRWEEEREQNEEDESFDHDRYSNEEDAGDSEGRYENDDESSDEYLPISNRRIGIHRSRVDDSDEGCNDSDIETERNHESGDDPDDDDPDDQTERYYQGSRSSDDTDENEVNMLHHHHDVVGLVIGGIQK</sequence>
<keyword evidence="3" id="KW-1185">Reference proteome</keyword>
<dbReference type="OrthoDB" id="2507715at2759"/>
<reference evidence="2" key="1">
    <citation type="submission" date="2013-11" db="EMBL/GenBank/DDBJ databases">
        <title>Genome sequence of the fusiform rust pathogen reveals effectors for host alternation and coevolution with pine.</title>
        <authorList>
            <consortium name="DOE Joint Genome Institute"/>
            <person name="Smith K."/>
            <person name="Pendleton A."/>
            <person name="Kubisiak T."/>
            <person name="Anderson C."/>
            <person name="Salamov A."/>
            <person name="Aerts A."/>
            <person name="Riley R."/>
            <person name="Clum A."/>
            <person name="Lindquist E."/>
            <person name="Ence D."/>
            <person name="Campbell M."/>
            <person name="Kronenberg Z."/>
            <person name="Feau N."/>
            <person name="Dhillon B."/>
            <person name="Hamelin R."/>
            <person name="Burleigh J."/>
            <person name="Smith J."/>
            <person name="Yandell M."/>
            <person name="Nelson C."/>
            <person name="Grigoriev I."/>
            <person name="Davis J."/>
        </authorList>
    </citation>
    <scope>NUCLEOTIDE SEQUENCE</scope>
    <source>
        <strain evidence="2">G11</strain>
    </source>
</reference>
<feature type="compositionally biased region" description="Acidic residues" evidence="1">
    <location>
        <begin position="31"/>
        <end position="40"/>
    </location>
</feature>
<organism evidence="2 3">
    <name type="scientific">Cronartium quercuum f. sp. fusiforme G11</name>
    <dbReference type="NCBI Taxonomy" id="708437"/>
    <lineage>
        <taxon>Eukaryota</taxon>
        <taxon>Fungi</taxon>
        <taxon>Dikarya</taxon>
        <taxon>Basidiomycota</taxon>
        <taxon>Pucciniomycotina</taxon>
        <taxon>Pucciniomycetes</taxon>
        <taxon>Pucciniales</taxon>
        <taxon>Coleosporiaceae</taxon>
        <taxon>Cronartium</taxon>
    </lineage>
</organism>
<feature type="compositionally biased region" description="Acidic residues" evidence="1">
    <location>
        <begin position="288"/>
        <end position="298"/>
    </location>
</feature>
<feature type="compositionally biased region" description="Acidic residues" evidence="1">
    <location>
        <begin position="233"/>
        <end position="243"/>
    </location>
</feature>
<name>A0A9P6TAK6_9BASI</name>
<dbReference type="Proteomes" id="UP000886653">
    <property type="component" value="Unassembled WGS sequence"/>
</dbReference>
<feature type="compositionally biased region" description="Acidic residues" evidence="1">
    <location>
        <begin position="308"/>
        <end position="317"/>
    </location>
</feature>
<proteinExistence type="predicted"/>
<dbReference type="AlphaFoldDB" id="A0A9P6TAK6"/>
<accession>A0A9P6TAK6</accession>
<feature type="compositionally biased region" description="Basic and acidic residues" evidence="1">
    <location>
        <begin position="145"/>
        <end position="158"/>
    </location>
</feature>
<gene>
    <name evidence="2" type="ORF">CROQUDRAFT_168479</name>
</gene>
<evidence type="ECO:0000313" key="3">
    <source>
        <dbReference type="Proteomes" id="UP000886653"/>
    </source>
</evidence>
<feature type="region of interest" description="Disordered" evidence="1">
    <location>
        <begin position="31"/>
        <end position="86"/>
    </location>
</feature>
<comment type="caution">
    <text evidence="2">The sequence shown here is derived from an EMBL/GenBank/DDBJ whole genome shotgun (WGS) entry which is preliminary data.</text>
</comment>
<feature type="region of interest" description="Disordered" evidence="1">
    <location>
        <begin position="142"/>
        <end position="174"/>
    </location>
</feature>